<accession>A0A5K7S4A6</accession>
<dbReference type="KEGG" id="anf:AQPE_0536"/>
<dbReference type="Gene3D" id="1.10.340.30">
    <property type="entry name" value="Hypothetical protein, domain 2"/>
    <property type="match status" value="1"/>
</dbReference>
<keyword evidence="4 9" id="KW-0862">Zinc</keyword>
<evidence type="ECO:0000256" key="6">
    <source>
        <dbReference type="ARBA" id="ARBA00052558"/>
    </source>
</evidence>
<dbReference type="Proteomes" id="UP001193389">
    <property type="component" value="Chromosome"/>
</dbReference>
<evidence type="ECO:0000256" key="4">
    <source>
        <dbReference type="ARBA" id="ARBA00022833"/>
    </source>
</evidence>
<dbReference type="FunFam" id="1.10.340.30:FF:000009">
    <property type="entry name" value="DNA-3-methyladenine glycosylase I"/>
    <property type="match status" value="1"/>
</dbReference>
<feature type="binding site" evidence="9">
    <location>
        <position position="18"/>
    </location>
    <ligand>
        <name>Zn(2+)</name>
        <dbReference type="ChEBI" id="CHEBI:29105"/>
    </ligand>
</feature>
<dbReference type="GO" id="GO:0008725">
    <property type="term" value="F:DNA-3-methyladenine glycosylase activity"/>
    <property type="evidence" value="ECO:0007669"/>
    <property type="project" value="UniProtKB-EC"/>
</dbReference>
<feature type="binding site" evidence="9">
    <location>
        <position position="176"/>
    </location>
    <ligand>
        <name>Zn(2+)</name>
        <dbReference type="ChEBI" id="CHEBI:29105"/>
    </ligand>
</feature>
<keyword evidence="5" id="KW-0234">DNA repair</keyword>
<evidence type="ECO:0000256" key="2">
    <source>
        <dbReference type="ARBA" id="ARBA00022763"/>
    </source>
</evidence>
<dbReference type="InterPro" id="IPR005019">
    <property type="entry name" value="Adenine_glyco"/>
</dbReference>
<reference evidence="10" key="1">
    <citation type="journal article" date="2020" name="Int. J. Syst. Evol. Microbiol.">
        <title>Aquipluma nitroreducens gen. nov. sp. nov., a novel facultatively anaerobic bacterium isolated from a freshwater lake.</title>
        <authorList>
            <person name="Watanabe M."/>
            <person name="Kojima H."/>
            <person name="Fukui M."/>
        </authorList>
    </citation>
    <scope>NUCLEOTIDE SEQUENCE</scope>
    <source>
        <strain evidence="10">MeG22</strain>
    </source>
</reference>
<keyword evidence="3" id="KW-0378">Hydrolase</keyword>
<dbReference type="NCBIfam" id="TIGR00624">
    <property type="entry name" value="tag"/>
    <property type="match status" value="1"/>
</dbReference>
<evidence type="ECO:0000256" key="5">
    <source>
        <dbReference type="ARBA" id="ARBA00023204"/>
    </source>
</evidence>
<evidence type="ECO:0000313" key="11">
    <source>
        <dbReference type="Proteomes" id="UP001193389"/>
    </source>
</evidence>
<dbReference type="SUPFAM" id="SSF48150">
    <property type="entry name" value="DNA-glycosylase"/>
    <property type="match status" value="1"/>
</dbReference>
<dbReference type="PANTHER" id="PTHR30037">
    <property type="entry name" value="DNA-3-METHYLADENINE GLYCOSYLASE 1"/>
    <property type="match status" value="1"/>
</dbReference>
<dbReference type="EC" id="3.2.2.20" evidence="8"/>
<dbReference type="GO" id="GO:0006284">
    <property type="term" value="P:base-excision repair"/>
    <property type="evidence" value="ECO:0007669"/>
    <property type="project" value="InterPro"/>
</dbReference>
<gene>
    <name evidence="10" type="ORF">AQPE_0536</name>
</gene>
<dbReference type="InterPro" id="IPR011257">
    <property type="entry name" value="DNA_glycosylase"/>
</dbReference>
<dbReference type="RefSeq" id="WP_318349477.1">
    <property type="nucleotide sequence ID" value="NZ_AP018694.1"/>
</dbReference>
<sequence>MLYRCEWSQKNEIYSNYHDEEWGKPLHDDQKLFEFLILEGMQAGLSWITILKKREAFRIAYENFDVDKVAGFDQQKVEELMLNSGIIRNRLKIEASINNARRFLEVVEEFGSFDSYMWSFVDYQPIVNCWAKLSEIPAKTELSDRISDDLKRRGFKFVGSTIVYSHLQATGVINDHLVSCFCHPDNR</sequence>
<dbReference type="InterPro" id="IPR052891">
    <property type="entry name" value="DNA-3mA_glycosylase"/>
</dbReference>
<feature type="binding site" evidence="9">
    <location>
        <position position="180"/>
    </location>
    <ligand>
        <name>Zn(2+)</name>
        <dbReference type="ChEBI" id="CHEBI:29105"/>
    </ligand>
</feature>
<evidence type="ECO:0000313" key="10">
    <source>
        <dbReference type="EMBL" id="BBE16398.1"/>
    </source>
</evidence>
<name>A0A5K7S4A6_9BACT</name>
<keyword evidence="1 9" id="KW-0479">Metal-binding</keyword>
<proteinExistence type="predicted"/>
<dbReference type="Pfam" id="PF03352">
    <property type="entry name" value="Adenine_glyco"/>
    <property type="match status" value="1"/>
</dbReference>
<evidence type="ECO:0000256" key="7">
    <source>
        <dbReference type="ARBA" id="ARBA00057608"/>
    </source>
</evidence>
<dbReference type="AlphaFoldDB" id="A0A5K7S4A6"/>
<dbReference type="InterPro" id="IPR004597">
    <property type="entry name" value="Tag"/>
</dbReference>
<evidence type="ECO:0000256" key="8">
    <source>
        <dbReference type="ARBA" id="ARBA00066766"/>
    </source>
</evidence>
<comment type="function">
    <text evidence="7">Hydrolysis of the deoxyribose N-glycosidic bond to excise 3-methyladenine from the damaged DNA polymer formed by alkylation lesions.</text>
</comment>
<protein>
    <recommendedName>
        <fullName evidence="8">DNA-3-methyladenine glycosylase I</fullName>
        <ecNumber evidence="8">3.2.2.20</ecNumber>
    </recommendedName>
</protein>
<evidence type="ECO:0000256" key="1">
    <source>
        <dbReference type="ARBA" id="ARBA00022723"/>
    </source>
</evidence>
<keyword evidence="2" id="KW-0227">DNA damage</keyword>
<evidence type="ECO:0000256" key="3">
    <source>
        <dbReference type="ARBA" id="ARBA00022801"/>
    </source>
</evidence>
<feature type="binding site" evidence="9">
    <location>
        <position position="5"/>
    </location>
    <ligand>
        <name>Zn(2+)</name>
        <dbReference type="ChEBI" id="CHEBI:29105"/>
    </ligand>
</feature>
<comment type="catalytic activity">
    <reaction evidence="6">
        <text>Hydrolysis of alkylated DNA, releasing 3-methyladenine.</text>
        <dbReference type="EC" id="3.2.2.20"/>
    </reaction>
</comment>
<dbReference type="GO" id="GO:0046872">
    <property type="term" value="F:metal ion binding"/>
    <property type="evidence" value="ECO:0007669"/>
    <property type="project" value="UniProtKB-KW"/>
</dbReference>
<dbReference type="EMBL" id="AP018694">
    <property type="protein sequence ID" value="BBE16398.1"/>
    <property type="molecule type" value="Genomic_DNA"/>
</dbReference>
<evidence type="ECO:0000256" key="9">
    <source>
        <dbReference type="PIRSR" id="PIRSR604597-1"/>
    </source>
</evidence>
<keyword evidence="11" id="KW-1185">Reference proteome</keyword>
<organism evidence="10 11">
    <name type="scientific">Aquipluma nitroreducens</name>
    <dbReference type="NCBI Taxonomy" id="2010828"/>
    <lineage>
        <taxon>Bacteria</taxon>
        <taxon>Pseudomonadati</taxon>
        <taxon>Bacteroidota</taxon>
        <taxon>Bacteroidia</taxon>
        <taxon>Marinilabiliales</taxon>
        <taxon>Prolixibacteraceae</taxon>
        <taxon>Aquipluma</taxon>
    </lineage>
</organism>
<dbReference type="PANTHER" id="PTHR30037:SF4">
    <property type="entry name" value="DNA-3-METHYLADENINE GLYCOSYLASE I"/>
    <property type="match status" value="1"/>
</dbReference>